<sequence length="359" mass="39447">MKILVLITVLFGSAVMAQTKPQLISVASSSTQVWNGVTTTSNGRIFVCFPRLEGESGVSIGEVVKNGNIIPYPSKSWNNWAKGEATAQKFIRTNSLRIGPDGNLWVMDTGSPKLGEQALPGGAKIVVISVKSNQVIRTIPMDGVMKPNSFMDDLRIYGSHIYITDAGEPGLVILDKQTGKGRRVLEKHWSTTDSKALVAEGKVIHLKNGRELRVNADQLEISPDGKYFYFQPVSGPLARVETTYLNDAKLSAAQLAGHVTKYYTSPTTGGTAMDADGNIYLSDVDHLRIIKIKPNGTSELIIEDKRLLWADALWIDDKGFLWIPAGQVNRLAAFQNGQSRVKFPVYIYKLQVHARAFKS</sequence>
<evidence type="ECO:0000256" key="3">
    <source>
        <dbReference type="SAM" id="SignalP"/>
    </source>
</evidence>
<dbReference type="InterPro" id="IPR017996">
    <property type="entry name" value="MRJP/yellow-related"/>
</dbReference>
<organism evidence="4 5">
    <name type="scientific">Mucilaginibacter lappiensis</name>
    <dbReference type="NCBI Taxonomy" id="354630"/>
    <lineage>
        <taxon>Bacteria</taxon>
        <taxon>Pseudomonadati</taxon>
        <taxon>Bacteroidota</taxon>
        <taxon>Sphingobacteriia</taxon>
        <taxon>Sphingobacteriales</taxon>
        <taxon>Sphingobacteriaceae</taxon>
        <taxon>Mucilaginibacter</taxon>
    </lineage>
</organism>
<dbReference type="AlphaFoldDB" id="A0A841J9C3"/>
<evidence type="ECO:0000256" key="2">
    <source>
        <dbReference type="ARBA" id="ARBA00022525"/>
    </source>
</evidence>
<dbReference type="SUPFAM" id="SSF101898">
    <property type="entry name" value="NHL repeat"/>
    <property type="match status" value="1"/>
</dbReference>
<feature type="signal peptide" evidence="3">
    <location>
        <begin position="1"/>
        <end position="17"/>
    </location>
</feature>
<accession>A0A841J9C3</accession>
<feature type="chain" id="PRO_5033066967" evidence="3">
    <location>
        <begin position="18"/>
        <end position="359"/>
    </location>
</feature>
<dbReference type="Proteomes" id="UP000548326">
    <property type="component" value="Unassembled WGS sequence"/>
</dbReference>
<dbReference type="EMBL" id="JACHCA010000003">
    <property type="protein sequence ID" value="MBB6127314.1"/>
    <property type="molecule type" value="Genomic_DNA"/>
</dbReference>
<name>A0A841J9C3_9SPHI</name>
<comment type="subcellular location">
    <subcellularLocation>
        <location evidence="1">Secreted</location>
    </subcellularLocation>
</comment>
<evidence type="ECO:0000313" key="4">
    <source>
        <dbReference type="EMBL" id="MBB6127314.1"/>
    </source>
</evidence>
<reference evidence="4 5" key="1">
    <citation type="submission" date="2020-08" db="EMBL/GenBank/DDBJ databases">
        <title>Genomic Encyclopedia of Type Strains, Phase IV (KMG-V): Genome sequencing to study the core and pangenomes of soil and plant-associated prokaryotes.</title>
        <authorList>
            <person name="Whitman W."/>
        </authorList>
    </citation>
    <scope>NUCLEOTIDE SEQUENCE [LARGE SCALE GENOMIC DNA]</scope>
    <source>
        <strain evidence="4 5">MP601</strain>
    </source>
</reference>
<dbReference type="PANTHER" id="PTHR10009:SF18">
    <property type="entry name" value="PROTEIN YELLOW-LIKE PROTEIN"/>
    <property type="match status" value="1"/>
</dbReference>
<evidence type="ECO:0000313" key="5">
    <source>
        <dbReference type="Proteomes" id="UP000548326"/>
    </source>
</evidence>
<keyword evidence="2" id="KW-0964">Secreted</keyword>
<dbReference type="GO" id="GO:0005576">
    <property type="term" value="C:extracellular region"/>
    <property type="evidence" value="ECO:0007669"/>
    <property type="project" value="UniProtKB-SubCell"/>
</dbReference>
<dbReference type="InterPro" id="IPR011042">
    <property type="entry name" value="6-blade_b-propeller_TolB-like"/>
</dbReference>
<dbReference type="Gene3D" id="2.120.10.30">
    <property type="entry name" value="TolB, C-terminal domain"/>
    <property type="match status" value="1"/>
</dbReference>
<proteinExistence type="predicted"/>
<evidence type="ECO:0000256" key="1">
    <source>
        <dbReference type="ARBA" id="ARBA00004613"/>
    </source>
</evidence>
<dbReference type="RefSeq" id="WP_221275981.1">
    <property type="nucleotide sequence ID" value="NZ_JACHCA010000003.1"/>
</dbReference>
<keyword evidence="3" id="KW-0732">Signal</keyword>
<comment type="caution">
    <text evidence="4">The sequence shown here is derived from an EMBL/GenBank/DDBJ whole genome shotgun (WGS) entry which is preliminary data.</text>
</comment>
<gene>
    <name evidence="4" type="ORF">HDF22_001420</name>
</gene>
<dbReference type="Pfam" id="PF03022">
    <property type="entry name" value="MRJP"/>
    <property type="match status" value="1"/>
</dbReference>
<dbReference type="PANTHER" id="PTHR10009">
    <property type="entry name" value="PROTEIN YELLOW-RELATED"/>
    <property type="match status" value="1"/>
</dbReference>
<protein>
    <submittedName>
        <fullName evidence="4">Sugar lactone lactonase YvrE</fullName>
    </submittedName>
</protein>